<dbReference type="GO" id="GO:0008823">
    <property type="term" value="F:cupric reductase (NADH) activity"/>
    <property type="evidence" value="ECO:0007669"/>
    <property type="project" value="TreeGrafter"/>
</dbReference>
<keyword evidence="4" id="KW-1185">Reference proteome</keyword>
<dbReference type="InterPro" id="IPR051267">
    <property type="entry name" value="STEAP_metalloreductase"/>
</dbReference>
<dbReference type="InterPro" id="IPR036291">
    <property type="entry name" value="NAD(P)-bd_dom_sf"/>
</dbReference>
<evidence type="ECO:0000313" key="4">
    <source>
        <dbReference type="Proteomes" id="UP000237351"/>
    </source>
</evidence>
<dbReference type="Pfam" id="PF03807">
    <property type="entry name" value="F420_oxidored"/>
    <property type="match status" value="1"/>
</dbReference>
<dbReference type="PANTHER" id="PTHR14239">
    <property type="entry name" value="DUDULIN-RELATED"/>
    <property type="match status" value="1"/>
</dbReference>
<dbReference type="InterPro" id="IPR028939">
    <property type="entry name" value="P5C_Rdtase_cat_N"/>
</dbReference>
<dbReference type="EMBL" id="CP008743">
    <property type="protein sequence ID" value="ARN85186.1"/>
    <property type="molecule type" value="Genomic_DNA"/>
</dbReference>
<dbReference type="OrthoDB" id="7557417at2"/>
<reference evidence="3 4" key="1">
    <citation type="submission" date="2014-06" db="EMBL/GenBank/DDBJ databases">
        <title>The genome of the endonuclear symbiont Nucleicultrix amoebiphila.</title>
        <authorList>
            <person name="Schulz F."/>
            <person name="Horn M."/>
        </authorList>
    </citation>
    <scope>NUCLEOTIDE SEQUENCE [LARGE SCALE GENOMIC DNA]</scope>
    <source>
        <strain evidence="3 4">FS5</strain>
    </source>
</reference>
<gene>
    <name evidence="3" type="ORF">GQ61_07710</name>
</gene>
<accession>A0A1W6N625</accession>
<proteinExistence type="predicted"/>
<dbReference type="Proteomes" id="UP000237351">
    <property type="component" value="Chromosome"/>
</dbReference>
<dbReference type="PANTHER" id="PTHR14239:SF0">
    <property type="entry name" value="F420-DEPENDENT NADP REDUCTASE"/>
    <property type="match status" value="1"/>
</dbReference>
<dbReference type="STRING" id="1414854.GQ61_07710"/>
<protein>
    <recommendedName>
        <fullName evidence="2">Pyrroline-5-carboxylate reductase catalytic N-terminal domain-containing protein</fullName>
    </recommendedName>
</protein>
<dbReference type="GO" id="GO:0052851">
    <property type="term" value="F:ferric-chelate reductase (NADPH) activity"/>
    <property type="evidence" value="ECO:0007669"/>
    <property type="project" value="TreeGrafter"/>
</dbReference>
<dbReference type="KEGG" id="naf:GQ61_07710"/>
<feature type="domain" description="Pyrroline-5-carboxylate reductase catalytic N-terminal" evidence="2">
    <location>
        <begin position="2"/>
        <end position="92"/>
    </location>
</feature>
<dbReference type="GO" id="GO:0005886">
    <property type="term" value="C:plasma membrane"/>
    <property type="evidence" value="ECO:0007669"/>
    <property type="project" value="TreeGrafter"/>
</dbReference>
<sequence>MKIAIIGAGNVGKALGMKLSQKGHQILYGVRDITNSKHDSLRNTPHFTLTTPHDAVQKVDIVLLAVPWKSSQQAIESLGSLADKILVDCTNPIKEDFSGLDVAHTTSGAEIIASWAKDAKVVKCFNQTGFTNMLNPLYGTQPSTMFAAGDDPDSVKIVASLARDVGFDAVELKGLILARQLEQLAWLWIEIALKQGFKGEFSFCLLKR</sequence>
<dbReference type="AlphaFoldDB" id="A0A1W6N625"/>
<evidence type="ECO:0000259" key="2">
    <source>
        <dbReference type="Pfam" id="PF03807"/>
    </source>
</evidence>
<name>A0A1W6N625_9PROT</name>
<keyword evidence="1" id="KW-0560">Oxidoreductase</keyword>
<dbReference type="GO" id="GO:0015677">
    <property type="term" value="P:copper ion import"/>
    <property type="evidence" value="ECO:0007669"/>
    <property type="project" value="TreeGrafter"/>
</dbReference>
<organism evidence="3 4">
    <name type="scientific">Candidatus Nucleicultrix amoebiphila FS5</name>
    <dbReference type="NCBI Taxonomy" id="1414854"/>
    <lineage>
        <taxon>Bacteria</taxon>
        <taxon>Pseudomonadati</taxon>
        <taxon>Pseudomonadota</taxon>
        <taxon>Alphaproteobacteria</taxon>
        <taxon>Holosporales</taxon>
        <taxon>Candidatus Nucleicultricaceae</taxon>
        <taxon>Candidatus Nucleicultrix</taxon>
    </lineage>
</organism>
<dbReference type="SUPFAM" id="SSF51735">
    <property type="entry name" value="NAD(P)-binding Rossmann-fold domains"/>
    <property type="match status" value="1"/>
</dbReference>
<dbReference type="Gene3D" id="3.40.50.720">
    <property type="entry name" value="NAD(P)-binding Rossmann-like Domain"/>
    <property type="match status" value="1"/>
</dbReference>
<evidence type="ECO:0000313" key="3">
    <source>
        <dbReference type="EMBL" id="ARN85186.1"/>
    </source>
</evidence>
<evidence type="ECO:0000256" key="1">
    <source>
        <dbReference type="ARBA" id="ARBA00023002"/>
    </source>
</evidence>